<dbReference type="Gene3D" id="1.10.3430.10">
    <property type="entry name" value="Ammonium transporter AmtB like domains"/>
    <property type="match status" value="1"/>
</dbReference>
<evidence type="ECO:0000256" key="1">
    <source>
        <dbReference type="ARBA" id="ARBA00004651"/>
    </source>
</evidence>
<dbReference type="RefSeq" id="WP_381429895.1">
    <property type="nucleotide sequence ID" value="NZ_JBHSNO010000001.1"/>
</dbReference>
<dbReference type="EMBL" id="JBHSNO010000001">
    <property type="protein sequence ID" value="MFC5587646.1"/>
    <property type="molecule type" value="Genomic_DNA"/>
</dbReference>
<dbReference type="InterPro" id="IPR029020">
    <property type="entry name" value="Ammonium/urea_transptr"/>
</dbReference>
<comment type="similarity">
    <text evidence="2">Belongs to the urea transporter family.</text>
</comment>
<evidence type="ECO:0000256" key="5">
    <source>
        <dbReference type="ARBA" id="ARBA00022989"/>
    </source>
</evidence>
<dbReference type="PIRSF" id="PIRSF016502">
    <property type="entry name" value="Urea_transporter"/>
    <property type="match status" value="1"/>
</dbReference>
<dbReference type="InterPro" id="IPR004937">
    <property type="entry name" value="Urea_transporter"/>
</dbReference>
<evidence type="ECO:0000256" key="6">
    <source>
        <dbReference type="ARBA" id="ARBA00023136"/>
    </source>
</evidence>
<keyword evidence="4 7" id="KW-0812">Transmembrane</keyword>
<evidence type="ECO:0000256" key="2">
    <source>
        <dbReference type="ARBA" id="ARBA00005914"/>
    </source>
</evidence>
<keyword evidence="5 7" id="KW-1133">Transmembrane helix</keyword>
<feature type="transmembrane region" description="Helical" evidence="7">
    <location>
        <begin position="100"/>
        <end position="119"/>
    </location>
</feature>
<dbReference type="PANTHER" id="PTHR10464:SF4">
    <property type="entry name" value="UREA TRANSPORTER"/>
    <property type="match status" value="1"/>
</dbReference>
<feature type="transmembrane region" description="Helical" evidence="7">
    <location>
        <begin position="183"/>
        <end position="201"/>
    </location>
</feature>
<sequence>MGHTFQMKRGFRLISISLKGFSQVMLMENAFSGGLILLGIFLYSPLLATMAFLSSMAGTLTGYYLGGDRAAVKSGLYGFNSLLSGMAVMLFLYVSWRWMVVPFVGCTAGLLMILFSKVFNKLHIPVLTIPFVLMTWIGLMLTYQIDGLHVNPSFVTASPTQWLIPYNGTPNFFVSLIKGVGEVFIIDSFWAGSLILLALFVAGWRYGVYAIAGAFISWLTAISLGVDVASLDLGLYNYNAVLTIIAVGLLFDERRNFPFVGILAAAMTVPVTAGMDHLINPFGLPALTSPFIISTWIFLIIRKFLPI</sequence>
<evidence type="ECO:0000256" key="3">
    <source>
        <dbReference type="ARBA" id="ARBA00022475"/>
    </source>
</evidence>
<feature type="transmembrane region" description="Helical" evidence="7">
    <location>
        <begin position="208"/>
        <end position="229"/>
    </location>
</feature>
<feature type="transmembrane region" description="Helical" evidence="7">
    <location>
        <begin position="126"/>
        <end position="145"/>
    </location>
</feature>
<dbReference type="Proteomes" id="UP001596109">
    <property type="component" value="Unassembled WGS sequence"/>
</dbReference>
<gene>
    <name evidence="8" type="ORF">ACFPRA_01820</name>
</gene>
<proteinExistence type="inferred from homology"/>
<evidence type="ECO:0000313" key="8">
    <source>
        <dbReference type="EMBL" id="MFC5587646.1"/>
    </source>
</evidence>
<comment type="caution">
    <text evidence="8">The sequence shown here is derived from an EMBL/GenBank/DDBJ whole genome shotgun (WGS) entry which is preliminary data.</text>
</comment>
<keyword evidence="6 7" id="KW-0472">Membrane</keyword>
<feature type="transmembrane region" description="Helical" evidence="7">
    <location>
        <begin position="281"/>
        <end position="301"/>
    </location>
</feature>
<dbReference type="PANTHER" id="PTHR10464">
    <property type="entry name" value="UREA TRANSPORTER"/>
    <property type="match status" value="1"/>
</dbReference>
<feature type="transmembrane region" description="Helical" evidence="7">
    <location>
        <begin position="258"/>
        <end position="275"/>
    </location>
</feature>
<keyword evidence="9" id="KW-1185">Reference proteome</keyword>
<name>A0ABW0TG54_9BACL</name>
<dbReference type="Pfam" id="PF03253">
    <property type="entry name" value="UT"/>
    <property type="match status" value="1"/>
</dbReference>
<reference evidence="9" key="1">
    <citation type="journal article" date="2019" name="Int. J. Syst. Evol. Microbiol.">
        <title>The Global Catalogue of Microorganisms (GCM) 10K type strain sequencing project: providing services to taxonomists for standard genome sequencing and annotation.</title>
        <authorList>
            <consortium name="The Broad Institute Genomics Platform"/>
            <consortium name="The Broad Institute Genome Sequencing Center for Infectious Disease"/>
            <person name="Wu L."/>
            <person name="Ma J."/>
        </authorList>
    </citation>
    <scope>NUCLEOTIDE SEQUENCE [LARGE SCALE GENOMIC DNA]</scope>
    <source>
        <strain evidence="9">CGMCC 4.1434</strain>
    </source>
</reference>
<evidence type="ECO:0000313" key="9">
    <source>
        <dbReference type="Proteomes" id="UP001596109"/>
    </source>
</evidence>
<evidence type="ECO:0000256" key="4">
    <source>
        <dbReference type="ARBA" id="ARBA00022692"/>
    </source>
</evidence>
<feature type="transmembrane region" description="Helical" evidence="7">
    <location>
        <begin position="235"/>
        <end position="251"/>
    </location>
</feature>
<comment type="subcellular location">
    <subcellularLocation>
        <location evidence="1">Cell membrane</location>
        <topology evidence="1">Multi-pass membrane protein</topology>
    </subcellularLocation>
</comment>
<keyword evidence="3" id="KW-1003">Cell membrane</keyword>
<evidence type="ECO:0000256" key="7">
    <source>
        <dbReference type="SAM" id="Phobius"/>
    </source>
</evidence>
<accession>A0ABW0TG54</accession>
<organism evidence="8 9">
    <name type="scientific">Sporosarcina soli</name>
    <dbReference type="NCBI Taxonomy" id="334736"/>
    <lineage>
        <taxon>Bacteria</taxon>
        <taxon>Bacillati</taxon>
        <taxon>Bacillota</taxon>
        <taxon>Bacilli</taxon>
        <taxon>Bacillales</taxon>
        <taxon>Caryophanaceae</taxon>
        <taxon>Sporosarcina</taxon>
    </lineage>
</organism>
<protein>
    <submittedName>
        <fullName evidence="8">Urea transporter</fullName>
    </submittedName>
</protein>